<reference evidence="3 4" key="1">
    <citation type="submission" date="2023-03" db="EMBL/GenBank/DDBJ databases">
        <title>Bacillus Genome Sequencing.</title>
        <authorList>
            <person name="Dunlap C."/>
        </authorList>
    </citation>
    <scope>NUCLEOTIDE SEQUENCE [LARGE SCALE GENOMIC DNA]</scope>
    <source>
        <strain evidence="3 4">B-23453</strain>
    </source>
</reference>
<evidence type="ECO:0000313" key="4">
    <source>
        <dbReference type="Proteomes" id="UP001341444"/>
    </source>
</evidence>
<name>A0ABU6ML21_9BACI</name>
<dbReference type="SMART" id="SM00347">
    <property type="entry name" value="HTH_MARR"/>
    <property type="match status" value="1"/>
</dbReference>
<dbReference type="InterPro" id="IPR036388">
    <property type="entry name" value="WH-like_DNA-bd_sf"/>
</dbReference>
<dbReference type="RefSeq" id="WP_232317513.1">
    <property type="nucleotide sequence ID" value="NZ_JARMAB010000032.1"/>
</dbReference>
<dbReference type="InterPro" id="IPR000835">
    <property type="entry name" value="HTH_MarR-typ"/>
</dbReference>
<dbReference type="Proteomes" id="UP001341444">
    <property type="component" value="Unassembled WGS sequence"/>
</dbReference>
<dbReference type="PROSITE" id="PS50995">
    <property type="entry name" value="HTH_MARR_2"/>
    <property type="match status" value="1"/>
</dbReference>
<gene>
    <name evidence="3" type="ORF">P4T90_20275</name>
</gene>
<protein>
    <submittedName>
        <fullName evidence="3">MarR family transcriptional regulator</fullName>
    </submittedName>
</protein>
<evidence type="ECO:0000313" key="3">
    <source>
        <dbReference type="EMBL" id="MED1205391.1"/>
    </source>
</evidence>
<evidence type="ECO:0000259" key="2">
    <source>
        <dbReference type="PROSITE" id="PS50995"/>
    </source>
</evidence>
<dbReference type="PRINTS" id="PR00598">
    <property type="entry name" value="HTHMARR"/>
</dbReference>
<evidence type="ECO:0000256" key="1">
    <source>
        <dbReference type="ARBA" id="ARBA00023125"/>
    </source>
</evidence>
<dbReference type="Pfam" id="PF01047">
    <property type="entry name" value="MarR"/>
    <property type="match status" value="1"/>
</dbReference>
<dbReference type="PANTHER" id="PTHR33164">
    <property type="entry name" value="TRANSCRIPTIONAL REGULATOR, MARR FAMILY"/>
    <property type="match status" value="1"/>
</dbReference>
<proteinExistence type="predicted"/>
<dbReference type="EMBL" id="JARMAB010000032">
    <property type="protein sequence ID" value="MED1205391.1"/>
    <property type="molecule type" value="Genomic_DNA"/>
</dbReference>
<accession>A0ABU6ML21</accession>
<feature type="domain" description="HTH marR-type" evidence="2">
    <location>
        <begin position="6"/>
        <end position="136"/>
    </location>
</feature>
<keyword evidence="1" id="KW-0238">DNA-binding</keyword>
<comment type="caution">
    <text evidence="3">The sequence shown here is derived from an EMBL/GenBank/DDBJ whole genome shotgun (WGS) entry which is preliminary data.</text>
</comment>
<dbReference type="Gene3D" id="1.10.10.10">
    <property type="entry name" value="Winged helix-like DNA-binding domain superfamily/Winged helix DNA-binding domain"/>
    <property type="match status" value="1"/>
</dbReference>
<organism evidence="3 4">
    <name type="scientific">Heyndrickxia acidicola</name>
    <dbReference type="NCBI Taxonomy" id="209389"/>
    <lineage>
        <taxon>Bacteria</taxon>
        <taxon>Bacillati</taxon>
        <taxon>Bacillota</taxon>
        <taxon>Bacilli</taxon>
        <taxon>Bacillales</taxon>
        <taxon>Bacillaceae</taxon>
        <taxon>Heyndrickxia</taxon>
    </lineage>
</organism>
<sequence>MDVQELSELEMVFRQVYRKLKDKVQKSMRSHVSPNEFIVLKYLLEGPMRASELSKKLQVSASHITTVTDSLVEKELIERSRSTQDRRVVDLMINEKGKALVHDLIKVKSDLFKETFKVFSHDEIQILIDLFKKLDNELTK</sequence>
<dbReference type="InterPro" id="IPR039422">
    <property type="entry name" value="MarR/SlyA-like"/>
</dbReference>
<keyword evidence="4" id="KW-1185">Reference proteome</keyword>
<dbReference type="SUPFAM" id="SSF46785">
    <property type="entry name" value="Winged helix' DNA-binding domain"/>
    <property type="match status" value="1"/>
</dbReference>
<dbReference type="PANTHER" id="PTHR33164:SF67">
    <property type="entry name" value="TRANSCRIPTIONAL REGULATOR, MARR FAMILY"/>
    <property type="match status" value="1"/>
</dbReference>
<dbReference type="InterPro" id="IPR036390">
    <property type="entry name" value="WH_DNA-bd_sf"/>
</dbReference>